<dbReference type="Gene3D" id="3.40.50.720">
    <property type="entry name" value="NAD(P)-binding Rossmann-like Domain"/>
    <property type="match status" value="1"/>
</dbReference>
<evidence type="ECO:0000259" key="1">
    <source>
        <dbReference type="Pfam" id="PF01408"/>
    </source>
</evidence>
<feature type="domain" description="GFO/IDH/MocA-like oxidoreductase" evidence="2">
    <location>
        <begin position="138"/>
        <end position="233"/>
    </location>
</feature>
<dbReference type="GO" id="GO:0000166">
    <property type="term" value="F:nucleotide binding"/>
    <property type="evidence" value="ECO:0007669"/>
    <property type="project" value="InterPro"/>
</dbReference>
<dbReference type="InterPro" id="IPR036291">
    <property type="entry name" value="NAD(P)-bd_dom_sf"/>
</dbReference>
<dbReference type="RefSeq" id="WP_142881140.1">
    <property type="nucleotide sequence ID" value="NZ_VJMG01000010.1"/>
</dbReference>
<protein>
    <submittedName>
        <fullName evidence="3">Gfo/Idh/MocA family oxidoreductase</fullName>
    </submittedName>
</protein>
<dbReference type="InterPro" id="IPR000683">
    <property type="entry name" value="Gfo/Idh/MocA-like_OxRdtase_N"/>
</dbReference>
<organism evidence="3 4">
    <name type="scientific">Rhizobium straminoryzae</name>
    <dbReference type="NCBI Taxonomy" id="1387186"/>
    <lineage>
        <taxon>Bacteria</taxon>
        <taxon>Pseudomonadati</taxon>
        <taxon>Pseudomonadota</taxon>
        <taxon>Alphaproteobacteria</taxon>
        <taxon>Hyphomicrobiales</taxon>
        <taxon>Rhizobiaceae</taxon>
        <taxon>Rhizobium/Agrobacterium group</taxon>
        <taxon>Rhizobium</taxon>
    </lineage>
</organism>
<dbReference type="PANTHER" id="PTHR43377">
    <property type="entry name" value="BILIVERDIN REDUCTASE A"/>
    <property type="match status" value="1"/>
</dbReference>
<dbReference type="Proteomes" id="UP000316801">
    <property type="component" value="Unassembled WGS sequence"/>
</dbReference>
<accession>A0A549TFA4</accession>
<dbReference type="EMBL" id="VJMG01000010">
    <property type="protein sequence ID" value="TRL41199.1"/>
    <property type="molecule type" value="Genomic_DNA"/>
</dbReference>
<dbReference type="InterPro" id="IPR051450">
    <property type="entry name" value="Gfo/Idh/MocA_Oxidoreductases"/>
</dbReference>
<proteinExistence type="predicted"/>
<sequence>MTPLRFIIVGLGARAQYWINVLQANADCRIVGLIDPLEANRTRAADQCPDAVTGADLTLIDHLQADAVLLCTPPAGREVQIEACCRAGLPILAEKPLADSVPRARDYVAMAESAGVPLMVVLNFRYLPVTRQTLRLFSDEVGQPAFSRFTYERWRDGYLPHLNKYPLTMQHPMLWEQSIHHFDLMRFVYGAEPVSIYARTFNPPWSMYADDANVSAIITFANGVITEYQGTWQGNWSVPGFEWRHDCAEGVVIQKDQFGSLGFARRAEDALTEVPLPAYRQWIDDASALLIRFVAALRGEGPLECSGRDHLHSLQMVEACIQSSRTGQAIQIADLMT</sequence>
<keyword evidence="4" id="KW-1185">Reference proteome</keyword>
<dbReference type="PANTHER" id="PTHR43377:SF1">
    <property type="entry name" value="BILIVERDIN REDUCTASE A"/>
    <property type="match status" value="1"/>
</dbReference>
<evidence type="ECO:0000259" key="2">
    <source>
        <dbReference type="Pfam" id="PF22725"/>
    </source>
</evidence>
<name>A0A549TFA4_9HYPH</name>
<evidence type="ECO:0000313" key="3">
    <source>
        <dbReference type="EMBL" id="TRL41199.1"/>
    </source>
</evidence>
<feature type="domain" description="Gfo/Idh/MocA-like oxidoreductase N-terminal" evidence="1">
    <location>
        <begin position="4"/>
        <end position="120"/>
    </location>
</feature>
<dbReference type="Gene3D" id="3.30.360.10">
    <property type="entry name" value="Dihydrodipicolinate Reductase, domain 2"/>
    <property type="match status" value="1"/>
</dbReference>
<dbReference type="Pfam" id="PF22725">
    <property type="entry name" value="GFO_IDH_MocA_C3"/>
    <property type="match status" value="1"/>
</dbReference>
<evidence type="ECO:0000313" key="4">
    <source>
        <dbReference type="Proteomes" id="UP000316801"/>
    </source>
</evidence>
<comment type="caution">
    <text evidence="3">The sequence shown here is derived from an EMBL/GenBank/DDBJ whole genome shotgun (WGS) entry which is preliminary data.</text>
</comment>
<dbReference type="SUPFAM" id="SSF51735">
    <property type="entry name" value="NAD(P)-binding Rossmann-fold domains"/>
    <property type="match status" value="1"/>
</dbReference>
<dbReference type="SUPFAM" id="SSF55347">
    <property type="entry name" value="Glyceraldehyde-3-phosphate dehydrogenase-like, C-terminal domain"/>
    <property type="match status" value="1"/>
</dbReference>
<dbReference type="Pfam" id="PF01408">
    <property type="entry name" value="GFO_IDH_MocA"/>
    <property type="match status" value="1"/>
</dbReference>
<dbReference type="AlphaFoldDB" id="A0A549TFA4"/>
<reference evidence="3 4" key="1">
    <citation type="submission" date="2019-07" db="EMBL/GenBank/DDBJ databases">
        <title>Ln-dependent methylotrophs.</title>
        <authorList>
            <person name="Tani A."/>
        </authorList>
    </citation>
    <scope>NUCLEOTIDE SEQUENCE [LARGE SCALE GENOMIC DNA]</scope>
    <source>
        <strain evidence="3 4">SM12</strain>
    </source>
</reference>
<dbReference type="InterPro" id="IPR055170">
    <property type="entry name" value="GFO_IDH_MocA-like_dom"/>
</dbReference>
<gene>
    <name evidence="3" type="ORF">FNA46_04490</name>
</gene>